<sequence>MSTEFAALMVSAAALLVSVVVAVIQHRRRVRENNAAQVAAYFFRLPEKAQVILNDGAVVWVGYHLVLWNRGPGPASAVSVTMKDEHGADLELQACPADEFPLAVLDVDGRYPIPWVVAPRLDGRRRATAHLEWKDGNGNQRRTVPLRRGHVQA</sequence>
<organism evidence="1 2">
    <name type="scientific">Kribbella soli</name>
    <dbReference type="NCBI Taxonomy" id="1124743"/>
    <lineage>
        <taxon>Bacteria</taxon>
        <taxon>Bacillati</taxon>
        <taxon>Actinomycetota</taxon>
        <taxon>Actinomycetes</taxon>
        <taxon>Propionibacteriales</taxon>
        <taxon>Kribbellaceae</taxon>
        <taxon>Kribbella</taxon>
    </lineage>
</organism>
<evidence type="ECO:0000313" key="1">
    <source>
        <dbReference type="EMBL" id="TCC11188.1"/>
    </source>
</evidence>
<accession>A0A4R0HLQ0</accession>
<dbReference type="Proteomes" id="UP000292346">
    <property type="component" value="Unassembled WGS sequence"/>
</dbReference>
<proteinExistence type="predicted"/>
<evidence type="ECO:0000313" key="2">
    <source>
        <dbReference type="Proteomes" id="UP000292346"/>
    </source>
</evidence>
<comment type="caution">
    <text evidence="1">The sequence shown here is derived from an EMBL/GenBank/DDBJ whole genome shotgun (WGS) entry which is preliminary data.</text>
</comment>
<keyword evidence="2" id="KW-1185">Reference proteome</keyword>
<dbReference type="RefSeq" id="WP_131335589.1">
    <property type="nucleotide sequence ID" value="NZ_SJJZ01000001.1"/>
</dbReference>
<dbReference type="OrthoDB" id="5193801at2"/>
<name>A0A4R0HLQ0_9ACTN</name>
<gene>
    <name evidence="1" type="ORF">E0H45_07845</name>
</gene>
<dbReference type="AlphaFoldDB" id="A0A4R0HLQ0"/>
<protein>
    <submittedName>
        <fullName evidence="1">Uncharacterized protein</fullName>
    </submittedName>
</protein>
<reference evidence="1 2" key="1">
    <citation type="submission" date="2019-02" db="EMBL/GenBank/DDBJ databases">
        <title>Kribbella capetownensis sp. nov. and Kribbella speibonae sp. nov., isolated from soil.</title>
        <authorList>
            <person name="Curtis S.M."/>
            <person name="Norton I."/>
            <person name="Everest G.J."/>
            <person name="Meyers P.R."/>
        </authorList>
    </citation>
    <scope>NUCLEOTIDE SEQUENCE [LARGE SCALE GENOMIC DNA]</scope>
    <source>
        <strain evidence="1 2">KCTC 29219</strain>
    </source>
</reference>
<dbReference type="EMBL" id="SJJZ01000001">
    <property type="protein sequence ID" value="TCC11188.1"/>
    <property type="molecule type" value="Genomic_DNA"/>
</dbReference>